<organism evidence="5 6">
    <name type="scientific">Halpernia frigidisoli</name>
    <dbReference type="NCBI Taxonomy" id="1125876"/>
    <lineage>
        <taxon>Bacteria</taxon>
        <taxon>Pseudomonadati</taxon>
        <taxon>Bacteroidota</taxon>
        <taxon>Flavobacteriia</taxon>
        <taxon>Flavobacteriales</taxon>
        <taxon>Weeksellaceae</taxon>
        <taxon>Chryseobacterium group</taxon>
        <taxon>Halpernia</taxon>
    </lineage>
</organism>
<dbReference type="GO" id="GO:0000160">
    <property type="term" value="P:phosphorelay signal transduction system"/>
    <property type="evidence" value="ECO:0007669"/>
    <property type="project" value="InterPro"/>
</dbReference>
<dbReference type="InterPro" id="IPR001789">
    <property type="entry name" value="Sig_transdc_resp-reg_receiver"/>
</dbReference>
<dbReference type="InterPro" id="IPR000792">
    <property type="entry name" value="Tscrpt_reg_LuxR_C"/>
</dbReference>
<keyword evidence="1" id="KW-0238">DNA-binding</keyword>
<dbReference type="EMBL" id="FOQT01000001">
    <property type="protein sequence ID" value="SFH86909.1"/>
    <property type="molecule type" value="Genomic_DNA"/>
</dbReference>
<evidence type="ECO:0000259" key="4">
    <source>
        <dbReference type="PROSITE" id="PS50110"/>
    </source>
</evidence>
<feature type="modified residue" description="4-aspartylphosphate" evidence="2">
    <location>
        <position position="48"/>
    </location>
</feature>
<dbReference type="RefSeq" id="WP_090078585.1">
    <property type="nucleotide sequence ID" value="NZ_FOQT01000001.1"/>
</dbReference>
<evidence type="ECO:0000313" key="6">
    <source>
        <dbReference type="Proteomes" id="UP000198931"/>
    </source>
</evidence>
<dbReference type="PANTHER" id="PTHR43214:SF43">
    <property type="entry name" value="TWO-COMPONENT RESPONSE REGULATOR"/>
    <property type="match status" value="1"/>
</dbReference>
<dbReference type="Gene3D" id="3.40.50.2300">
    <property type="match status" value="1"/>
</dbReference>
<dbReference type="Pfam" id="PF00196">
    <property type="entry name" value="GerE"/>
    <property type="match status" value="1"/>
</dbReference>
<name>A0A1I3DJZ9_9FLAO</name>
<dbReference type="InterPro" id="IPR011006">
    <property type="entry name" value="CheY-like_superfamily"/>
</dbReference>
<dbReference type="PROSITE" id="PS00622">
    <property type="entry name" value="HTH_LUXR_1"/>
    <property type="match status" value="1"/>
</dbReference>
<dbReference type="CDD" id="cd06170">
    <property type="entry name" value="LuxR_C_like"/>
    <property type="match status" value="1"/>
</dbReference>
<dbReference type="InterPro" id="IPR016032">
    <property type="entry name" value="Sig_transdc_resp-reg_C-effctor"/>
</dbReference>
<dbReference type="STRING" id="1125876.SAMN05443292_0515"/>
<dbReference type="SMART" id="SM00421">
    <property type="entry name" value="HTH_LUXR"/>
    <property type="match status" value="1"/>
</dbReference>
<dbReference type="AlphaFoldDB" id="A0A1I3DJZ9"/>
<evidence type="ECO:0000259" key="3">
    <source>
        <dbReference type="PROSITE" id="PS50043"/>
    </source>
</evidence>
<reference evidence="5 6" key="1">
    <citation type="submission" date="2016-10" db="EMBL/GenBank/DDBJ databases">
        <authorList>
            <person name="de Groot N.N."/>
        </authorList>
    </citation>
    <scope>NUCLEOTIDE SEQUENCE [LARGE SCALE GENOMIC DNA]</scope>
    <source>
        <strain evidence="5 6">DSM 26000</strain>
    </source>
</reference>
<dbReference type="PANTHER" id="PTHR43214">
    <property type="entry name" value="TWO-COMPONENT RESPONSE REGULATOR"/>
    <property type="match status" value="1"/>
</dbReference>
<dbReference type="OrthoDB" id="9795108at2"/>
<evidence type="ECO:0000256" key="2">
    <source>
        <dbReference type="PROSITE-ProRule" id="PRU00169"/>
    </source>
</evidence>
<dbReference type="PROSITE" id="PS50043">
    <property type="entry name" value="HTH_LUXR_2"/>
    <property type="match status" value="1"/>
</dbReference>
<keyword evidence="6" id="KW-1185">Reference proteome</keyword>
<feature type="domain" description="Response regulatory" evidence="4">
    <location>
        <begin position="2"/>
        <end position="114"/>
    </location>
</feature>
<evidence type="ECO:0000313" key="5">
    <source>
        <dbReference type="EMBL" id="SFH86909.1"/>
    </source>
</evidence>
<accession>A0A1I3DJZ9</accession>
<dbReference type="InterPro" id="IPR039420">
    <property type="entry name" value="WalR-like"/>
</dbReference>
<dbReference type="PROSITE" id="PS50110">
    <property type="entry name" value="RESPONSE_REGULATORY"/>
    <property type="match status" value="1"/>
</dbReference>
<dbReference type="GO" id="GO:0003677">
    <property type="term" value="F:DNA binding"/>
    <property type="evidence" value="ECO:0007669"/>
    <property type="project" value="UniProtKB-KW"/>
</dbReference>
<sequence>MKIFIVNNHQILIDGLLSLFFRMKNFKVIGSTTTLNKALEQENFFSTDILLVDEYENVENIKQIKKRKKSLKIISLSICNDLKKVKTLFQVGIDGFMEVKGGFPQLLEAMKKVELGEFYMCECLKNKLVDSFTHPNQPVENLKIYEKIETLTKREFEVMESICKGLKSKEISDLLFISTNTVETHRRNIFHKLDVNNSISLVKLALENKLVEY</sequence>
<evidence type="ECO:0000256" key="1">
    <source>
        <dbReference type="ARBA" id="ARBA00023125"/>
    </source>
</evidence>
<proteinExistence type="predicted"/>
<protein>
    <submittedName>
        <fullName evidence="5">Two component transcriptional regulator, LuxR family</fullName>
    </submittedName>
</protein>
<dbReference type="Proteomes" id="UP000198931">
    <property type="component" value="Unassembled WGS sequence"/>
</dbReference>
<dbReference type="GO" id="GO:0006355">
    <property type="term" value="P:regulation of DNA-templated transcription"/>
    <property type="evidence" value="ECO:0007669"/>
    <property type="project" value="InterPro"/>
</dbReference>
<dbReference type="SUPFAM" id="SSF46894">
    <property type="entry name" value="C-terminal effector domain of the bipartite response regulators"/>
    <property type="match status" value="1"/>
</dbReference>
<gene>
    <name evidence="5" type="ORF">SAMN05443292_0515</name>
</gene>
<feature type="domain" description="HTH luxR-type" evidence="3">
    <location>
        <begin position="144"/>
        <end position="209"/>
    </location>
</feature>
<dbReference type="PRINTS" id="PR00038">
    <property type="entry name" value="HTHLUXR"/>
</dbReference>
<dbReference type="SUPFAM" id="SSF52172">
    <property type="entry name" value="CheY-like"/>
    <property type="match status" value="1"/>
</dbReference>
<keyword evidence="2" id="KW-0597">Phosphoprotein</keyword>